<name>A0A0N4UE22_DRAME</name>
<evidence type="ECO:0000256" key="1">
    <source>
        <dbReference type="ARBA" id="ARBA00006347"/>
    </source>
</evidence>
<evidence type="ECO:0000313" key="5">
    <source>
        <dbReference type="Proteomes" id="UP000038040"/>
    </source>
</evidence>
<sequence>MNTKLVTEFVKKSGSNIFGKDFNYFNVLIESKKSDDYDDHIDEFNKAAKSFKKEVKFVFIDTDIEENWQVIEYLGIIAEEIPTILFIKIQNGLIKYKFSWNEITKANIVSFTESCLNGNEIAFLKTEEIADDWDRKPLKILVGKNFENVVFDKMKTSFVFFYAPWCSACQAVMAEIEKLAEFYHSNDEIMIAKIDSTENEVHGLPIFDVPTIALFVRGSRKPIYYTEDERTAKKFSEFIISNTKANNKKKIEEKSNKEKLIFSEDKITKDDAKTKLSTDNDKTKTTSKKKSNEEMDRKKSEEKREDEEKMKDTSKTTKDSGKSSKKPGKSKKLSSCSKSKKDEL</sequence>
<organism evidence="5 7">
    <name type="scientific">Dracunculus medinensis</name>
    <name type="common">Guinea worm</name>
    <dbReference type="NCBI Taxonomy" id="318479"/>
    <lineage>
        <taxon>Eukaryota</taxon>
        <taxon>Metazoa</taxon>
        <taxon>Ecdysozoa</taxon>
        <taxon>Nematoda</taxon>
        <taxon>Chromadorea</taxon>
        <taxon>Rhabditida</taxon>
        <taxon>Spirurina</taxon>
        <taxon>Dracunculoidea</taxon>
        <taxon>Dracunculidae</taxon>
        <taxon>Dracunculus</taxon>
    </lineage>
</organism>
<dbReference type="CDD" id="cd02982">
    <property type="entry name" value="PDI_b'_family"/>
    <property type="match status" value="1"/>
</dbReference>
<reference evidence="4 6" key="2">
    <citation type="submission" date="2018-11" db="EMBL/GenBank/DDBJ databases">
        <authorList>
            <consortium name="Pathogen Informatics"/>
        </authorList>
    </citation>
    <scope>NUCLEOTIDE SEQUENCE [LARGE SCALE GENOMIC DNA]</scope>
</reference>
<evidence type="ECO:0000313" key="6">
    <source>
        <dbReference type="Proteomes" id="UP000274756"/>
    </source>
</evidence>
<keyword evidence="6" id="KW-1185">Reference proteome</keyword>
<evidence type="ECO:0000313" key="4">
    <source>
        <dbReference type="EMBL" id="VDN50674.1"/>
    </source>
</evidence>
<evidence type="ECO:0000259" key="3">
    <source>
        <dbReference type="PROSITE" id="PS51352"/>
    </source>
</evidence>
<dbReference type="PANTHER" id="PTHR18929:SF240">
    <property type="entry name" value="PROTEIN DISULFIDE-ISOMERASE"/>
    <property type="match status" value="1"/>
</dbReference>
<feature type="compositionally biased region" description="Basic and acidic residues" evidence="2">
    <location>
        <begin position="274"/>
        <end position="322"/>
    </location>
</feature>
<evidence type="ECO:0000256" key="2">
    <source>
        <dbReference type="SAM" id="MobiDB-lite"/>
    </source>
</evidence>
<dbReference type="STRING" id="318479.A0A0N4UE22"/>
<accession>A0A0N4UE22</accession>
<protein>
    <submittedName>
        <fullName evidence="7">Thioredoxin domain-containing protein</fullName>
    </submittedName>
</protein>
<reference evidence="7" key="1">
    <citation type="submission" date="2017-02" db="UniProtKB">
        <authorList>
            <consortium name="WormBaseParasite"/>
        </authorList>
    </citation>
    <scope>IDENTIFICATION</scope>
</reference>
<dbReference type="OrthoDB" id="72053at2759"/>
<evidence type="ECO:0000313" key="7">
    <source>
        <dbReference type="WBParaSite" id="DME_0000560201-mRNA-1"/>
    </source>
</evidence>
<feature type="compositionally biased region" description="Basic residues" evidence="2">
    <location>
        <begin position="323"/>
        <end position="332"/>
    </location>
</feature>
<dbReference type="EMBL" id="UYYG01000006">
    <property type="protein sequence ID" value="VDN50674.1"/>
    <property type="molecule type" value="Genomic_DNA"/>
</dbReference>
<dbReference type="Pfam" id="PF13848">
    <property type="entry name" value="Thioredoxin_6"/>
    <property type="match status" value="1"/>
</dbReference>
<dbReference type="GO" id="GO:0034976">
    <property type="term" value="P:response to endoplasmic reticulum stress"/>
    <property type="evidence" value="ECO:0007669"/>
    <property type="project" value="TreeGrafter"/>
</dbReference>
<dbReference type="InterPro" id="IPR036249">
    <property type="entry name" value="Thioredoxin-like_sf"/>
</dbReference>
<dbReference type="GO" id="GO:0006457">
    <property type="term" value="P:protein folding"/>
    <property type="evidence" value="ECO:0007669"/>
    <property type="project" value="TreeGrafter"/>
</dbReference>
<dbReference type="GO" id="GO:0003756">
    <property type="term" value="F:protein disulfide isomerase activity"/>
    <property type="evidence" value="ECO:0007669"/>
    <property type="project" value="TreeGrafter"/>
</dbReference>
<dbReference type="Pfam" id="PF00085">
    <property type="entry name" value="Thioredoxin"/>
    <property type="match status" value="1"/>
</dbReference>
<feature type="region of interest" description="Disordered" evidence="2">
    <location>
        <begin position="274"/>
        <end position="344"/>
    </location>
</feature>
<feature type="domain" description="Thioredoxin" evidence="3">
    <location>
        <begin position="100"/>
        <end position="244"/>
    </location>
</feature>
<dbReference type="PROSITE" id="PS51352">
    <property type="entry name" value="THIOREDOXIN_2"/>
    <property type="match status" value="1"/>
</dbReference>
<dbReference type="SUPFAM" id="SSF52833">
    <property type="entry name" value="Thioredoxin-like"/>
    <property type="match status" value="2"/>
</dbReference>
<dbReference type="PANTHER" id="PTHR18929">
    <property type="entry name" value="PROTEIN DISULFIDE ISOMERASE"/>
    <property type="match status" value="1"/>
</dbReference>
<dbReference type="Proteomes" id="UP000274756">
    <property type="component" value="Unassembled WGS sequence"/>
</dbReference>
<proteinExistence type="inferred from homology"/>
<dbReference type="AlphaFoldDB" id="A0A0N4UE22"/>
<gene>
    <name evidence="4" type="ORF">DME_LOCUS647</name>
</gene>
<dbReference type="GO" id="GO:0005783">
    <property type="term" value="C:endoplasmic reticulum"/>
    <property type="evidence" value="ECO:0007669"/>
    <property type="project" value="TreeGrafter"/>
</dbReference>
<comment type="similarity">
    <text evidence="1">Belongs to the protein disulfide isomerase family.</text>
</comment>
<dbReference type="Proteomes" id="UP000038040">
    <property type="component" value="Unplaced"/>
</dbReference>
<dbReference type="Gene3D" id="3.40.30.10">
    <property type="entry name" value="Glutaredoxin"/>
    <property type="match status" value="2"/>
</dbReference>
<dbReference type="WBParaSite" id="DME_0000560201-mRNA-1">
    <property type="protein sequence ID" value="DME_0000560201-mRNA-1"/>
    <property type="gene ID" value="DME_0000560201"/>
</dbReference>
<dbReference type="InterPro" id="IPR013766">
    <property type="entry name" value="Thioredoxin_domain"/>
</dbReference>